<accession>A0A1Z4M3D7</accession>
<name>A0A1Z4M3D7_9CYAN</name>
<geneLocation type="plasmid" evidence="3">
    <name>Plasmid4 dna</name>
</geneLocation>
<dbReference type="AlphaFoldDB" id="A0A1Z4M3D7"/>
<gene>
    <name evidence="2" type="ORF">NIES267_75290</name>
</gene>
<keyword evidence="1" id="KW-0472">Membrane</keyword>
<dbReference type="Proteomes" id="UP000218418">
    <property type="component" value="Plasmid plasmid4"/>
</dbReference>
<reference evidence="2 3" key="1">
    <citation type="submission" date="2017-06" db="EMBL/GenBank/DDBJ databases">
        <title>Genome sequencing of cyanobaciteial culture collection at National Institute for Environmental Studies (NIES).</title>
        <authorList>
            <person name="Hirose Y."/>
            <person name="Shimura Y."/>
            <person name="Fujisawa T."/>
            <person name="Nakamura Y."/>
            <person name="Kawachi M."/>
        </authorList>
    </citation>
    <scope>NUCLEOTIDE SEQUENCE [LARGE SCALE GENOMIC DNA]</scope>
    <source>
        <strain evidence="2 3">NIES-267</strain>
        <plasmid evidence="3">Plasmid4 dna</plasmid>
    </source>
</reference>
<feature type="transmembrane region" description="Helical" evidence="1">
    <location>
        <begin position="20"/>
        <end position="47"/>
    </location>
</feature>
<proteinExistence type="predicted"/>
<organism evidence="2 3">
    <name type="scientific">Calothrix parasitica NIES-267</name>
    <dbReference type="NCBI Taxonomy" id="1973488"/>
    <lineage>
        <taxon>Bacteria</taxon>
        <taxon>Bacillati</taxon>
        <taxon>Cyanobacteriota</taxon>
        <taxon>Cyanophyceae</taxon>
        <taxon>Nostocales</taxon>
        <taxon>Calotrichaceae</taxon>
        <taxon>Calothrix</taxon>
    </lineage>
</organism>
<evidence type="ECO:0000313" key="3">
    <source>
        <dbReference type="Proteomes" id="UP000218418"/>
    </source>
</evidence>
<keyword evidence="3" id="KW-1185">Reference proteome</keyword>
<keyword evidence="1" id="KW-0812">Transmembrane</keyword>
<evidence type="ECO:0000256" key="1">
    <source>
        <dbReference type="SAM" id="Phobius"/>
    </source>
</evidence>
<sequence>MNRIKNQLQQFQEIGIWYSLACLSSWATAISISIFIISGVGLIAFPLTGNKTPQTLKKVNYGSCGFAIGLILFGTGTAFQGDRDTSYMLVRLSRNYDSYLVESGGYLSCQCLGCKYASGDYLLPCAVNPNLQKDEYCSYFEVES</sequence>
<protein>
    <submittedName>
        <fullName evidence="2">Uncharacterized protein</fullName>
    </submittedName>
</protein>
<keyword evidence="1" id="KW-1133">Transmembrane helix</keyword>
<keyword evidence="2" id="KW-0614">Plasmid</keyword>
<evidence type="ECO:0000313" key="2">
    <source>
        <dbReference type="EMBL" id="BAY87987.1"/>
    </source>
</evidence>
<dbReference type="EMBL" id="AP018231">
    <property type="protein sequence ID" value="BAY87987.1"/>
    <property type="molecule type" value="Genomic_DNA"/>
</dbReference>
<feature type="transmembrane region" description="Helical" evidence="1">
    <location>
        <begin position="59"/>
        <end position="79"/>
    </location>
</feature>